<dbReference type="GO" id="GO:0005506">
    <property type="term" value="F:iron ion binding"/>
    <property type="evidence" value="ECO:0007669"/>
    <property type="project" value="InterPro"/>
</dbReference>
<evidence type="ECO:0000313" key="4">
    <source>
        <dbReference type="Proteomes" id="UP000438120"/>
    </source>
</evidence>
<protein>
    <submittedName>
        <fullName evidence="3">SUF system NifU family Fe-S cluster assembly protein</fullName>
    </submittedName>
</protein>
<comment type="caution">
    <text evidence="3">The sequence shown here is derived from an EMBL/GenBank/DDBJ whole genome shotgun (WGS) entry which is preliminary data.</text>
</comment>
<sequence length="151" mass="16563">MGLEKLNNLYRDLLLDYANHPKHAKLLPDASRELTLHNTTCGDSLHLTAVIKDQTIAQIGYQAAGCTISQASASIMSEAVLGKKTSEAQRMTLAFSKMTLGEELSPQEQDLLGDATLLSGVAQFPARIKCATMAWKAIYQLVEECQEDKHE</sequence>
<reference evidence="3 4" key="1">
    <citation type="submission" date="2019-08" db="EMBL/GenBank/DDBJ databases">
        <title>In-depth cultivation of the pig gut microbiome towards novel bacterial diversity and tailored functional studies.</title>
        <authorList>
            <person name="Wylensek D."/>
            <person name="Hitch T.C.A."/>
            <person name="Clavel T."/>
        </authorList>
    </citation>
    <scope>NUCLEOTIDE SEQUENCE [LARGE SCALE GENOMIC DNA]</scope>
    <source>
        <strain evidence="3 4">Bifido-178-WT-2B</strain>
    </source>
</reference>
<name>A0A6A8MG37_9LACO</name>
<dbReference type="GO" id="GO:0051536">
    <property type="term" value="F:iron-sulfur cluster binding"/>
    <property type="evidence" value="ECO:0007669"/>
    <property type="project" value="InterPro"/>
</dbReference>
<dbReference type="Proteomes" id="UP000438120">
    <property type="component" value="Unassembled WGS sequence"/>
</dbReference>
<dbReference type="RefSeq" id="WP_154549262.1">
    <property type="nucleotide sequence ID" value="NZ_VUMX01000026.1"/>
</dbReference>
<dbReference type="Gene3D" id="3.90.1010.10">
    <property type="match status" value="1"/>
</dbReference>
<dbReference type="SUPFAM" id="SSF82649">
    <property type="entry name" value="SufE/NifU"/>
    <property type="match status" value="1"/>
</dbReference>
<organism evidence="3 4">
    <name type="scientific">Lactobacillus porci</name>
    <dbReference type="NCBI Taxonomy" id="2012477"/>
    <lineage>
        <taxon>Bacteria</taxon>
        <taxon>Bacillati</taxon>
        <taxon>Bacillota</taxon>
        <taxon>Bacilli</taxon>
        <taxon>Lactobacillales</taxon>
        <taxon>Lactobacillaceae</taxon>
        <taxon>Lactobacillus</taxon>
    </lineage>
</organism>
<dbReference type="FunFam" id="3.90.1010.10:FF:000002">
    <property type="entry name" value="Iron-sulfur cluster assembly scaffold protein NifU"/>
    <property type="match status" value="1"/>
</dbReference>
<feature type="domain" description="NIF system FeS cluster assembly NifU N-terminal" evidence="2">
    <location>
        <begin position="10"/>
        <end position="130"/>
    </location>
</feature>
<gene>
    <name evidence="3" type="ORF">FYJ62_08500</name>
</gene>
<dbReference type="EMBL" id="VUMX01000026">
    <property type="protein sequence ID" value="MST87656.1"/>
    <property type="molecule type" value="Genomic_DNA"/>
</dbReference>
<dbReference type="GO" id="GO:0016226">
    <property type="term" value="P:iron-sulfur cluster assembly"/>
    <property type="evidence" value="ECO:0007669"/>
    <property type="project" value="InterPro"/>
</dbReference>
<keyword evidence="4" id="KW-1185">Reference proteome</keyword>
<dbReference type="PANTHER" id="PTHR10093">
    <property type="entry name" value="IRON-SULFUR CLUSTER ASSEMBLY ENZYME NIFU HOMOLOG"/>
    <property type="match status" value="1"/>
</dbReference>
<dbReference type="OrthoDB" id="9804157at2"/>
<accession>A0A6A8MG37</accession>
<evidence type="ECO:0000256" key="1">
    <source>
        <dbReference type="ARBA" id="ARBA00006420"/>
    </source>
</evidence>
<comment type="similarity">
    <text evidence="1">Belongs to the NifU family.</text>
</comment>
<evidence type="ECO:0000259" key="2">
    <source>
        <dbReference type="Pfam" id="PF01592"/>
    </source>
</evidence>
<proteinExistence type="inferred from homology"/>
<dbReference type="InterPro" id="IPR002871">
    <property type="entry name" value="NIF_FeS_clus_asmbl_NifU_N"/>
</dbReference>
<dbReference type="NCBIfam" id="TIGR01994">
    <property type="entry name" value="SUF_scaf_2"/>
    <property type="match status" value="1"/>
</dbReference>
<dbReference type="AlphaFoldDB" id="A0A6A8MG37"/>
<dbReference type="CDD" id="cd06664">
    <property type="entry name" value="IscU_like"/>
    <property type="match status" value="1"/>
</dbReference>
<evidence type="ECO:0000313" key="3">
    <source>
        <dbReference type="EMBL" id="MST87656.1"/>
    </source>
</evidence>
<dbReference type="Pfam" id="PF01592">
    <property type="entry name" value="NifU_N"/>
    <property type="match status" value="1"/>
</dbReference>